<dbReference type="Proteomes" id="UP000297891">
    <property type="component" value="Unassembled WGS sequence"/>
</dbReference>
<evidence type="ECO:0000313" key="3">
    <source>
        <dbReference type="Proteomes" id="UP000297891"/>
    </source>
</evidence>
<proteinExistence type="predicted"/>
<dbReference type="EMBL" id="RQFP01000001">
    <property type="protein sequence ID" value="TGK96329.1"/>
    <property type="molecule type" value="Genomic_DNA"/>
</dbReference>
<dbReference type="InterPro" id="IPR007372">
    <property type="entry name" value="Lipid/polyisoprenoid-bd_YceI"/>
</dbReference>
<comment type="caution">
    <text evidence="2">The sequence shown here is derived from an EMBL/GenBank/DDBJ whole genome shotgun (WGS) entry which is preliminary data.</text>
</comment>
<dbReference type="OrthoDB" id="328418at2"/>
<feature type="domain" description="Lipid/polyisoprenoid-binding YceI-like" evidence="1">
    <location>
        <begin position="11"/>
        <end position="180"/>
    </location>
</feature>
<dbReference type="PANTHER" id="PTHR34406:SF1">
    <property type="entry name" value="PROTEIN YCEI"/>
    <property type="match status" value="1"/>
</dbReference>
<evidence type="ECO:0000313" key="2">
    <source>
        <dbReference type="EMBL" id="TGK96329.1"/>
    </source>
</evidence>
<organism evidence="2 3">
    <name type="scientific">Leptospira brenneri</name>
    <dbReference type="NCBI Taxonomy" id="2023182"/>
    <lineage>
        <taxon>Bacteria</taxon>
        <taxon>Pseudomonadati</taxon>
        <taxon>Spirochaetota</taxon>
        <taxon>Spirochaetia</taxon>
        <taxon>Leptospirales</taxon>
        <taxon>Leptospiraceae</taxon>
        <taxon>Leptospira</taxon>
    </lineage>
</organism>
<sequence>MSRIIVSIIFSFLLVPGVFAAQVTKKSIEFYVEHTTKNITGVCEEIQIEEPKVVVSGKNYTLKSPFLIQIPVLKISSGDKKRDAHIQEILGYPESPLITAKIESVNYLKDQTYTIQGNLTIHGKTKAFTSEAVVSPENPNLINVDGSVIVKLSEYELENPSLLFMKTKDEIEVKYQFQIKLK</sequence>
<dbReference type="Pfam" id="PF04264">
    <property type="entry name" value="YceI"/>
    <property type="match status" value="1"/>
</dbReference>
<dbReference type="RefSeq" id="WP_100789517.1">
    <property type="nucleotide sequence ID" value="NZ_NPDQ01000002.1"/>
</dbReference>
<reference evidence="2" key="1">
    <citation type="journal article" date="2019" name="PLoS Negl. Trop. Dis.">
        <title>Revisiting the worldwide diversity of Leptospira species in the environment.</title>
        <authorList>
            <person name="Vincent A.T."/>
            <person name="Schiettekatte O."/>
            <person name="Bourhy P."/>
            <person name="Veyrier F.J."/>
            <person name="Picardeau M."/>
        </authorList>
    </citation>
    <scope>NUCLEOTIDE SEQUENCE [LARGE SCALE GENOMIC DNA]</scope>
    <source>
        <strain evidence="2">201800277</strain>
    </source>
</reference>
<dbReference type="SMART" id="SM00867">
    <property type="entry name" value="YceI"/>
    <property type="match status" value="1"/>
</dbReference>
<keyword evidence="3" id="KW-1185">Reference proteome</keyword>
<dbReference type="SUPFAM" id="SSF101874">
    <property type="entry name" value="YceI-like"/>
    <property type="match status" value="1"/>
</dbReference>
<protein>
    <submittedName>
        <fullName evidence="2">YceI family protein</fullName>
    </submittedName>
</protein>
<dbReference type="InterPro" id="IPR036761">
    <property type="entry name" value="TTHA0802/YceI-like_sf"/>
</dbReference>
<gene>
    <name evidence="2" type="ORF">EHQ30_06910</name>
</gene>
<accession>A0A2M9Y3R2</accession>
<dbReference type="Gene3D" id="2.40.128.110">
    <property type="entry name" value="Lipid/polyisoprenoid-binding, YceI-like"/>
    <property type="match status" value="1"/>
</dbReference>
<dbReference type="PANTHER" id="PTHR34406">
    <property type="entry name" value="PROTEIN YCEI"/>
    <property type="match status" value="1"/>
</dbReference>
<evidence type="ECO:0000259" key="1">
    <source>
        <dbReference type="SMART" id="SM00867"/>
    </source>
</evidence>
<dbReference type="AlphaFoldDB" id="A0A2M9Y3R2"/>
<name>A0A2M9Y3R2_9LEPT</name>